<name>A0AB40BZA2_DIOCR</name>
<proteinExistence type="predicted"/>
<accession>A0AB40BZA2</accession>
<organism evidence="1 2">
    <name type="scientific">Dioscorea cayennensis subsp. rotundata</name>
    <name type="common">White Guinea yam</name>
    <name type="synonym">Dioscorea rotundata</name>
    <dbReference type="NCBI Taxonomy" id="55577"/>
    <lineage>
        <taxon>Eukaryota</taxon>
        <taxon>Viridiplantae</taxon>
        <taxon>Streptophyta</taxon>
        <taxon>Embryophyta</taxon>
        <taxon>Tracheophyta</taxon>
        <taxon>Spermatophyta</taxon>
        <taxon>Magnoliopsida</taxon>
        <taxon>Liliopsida</taxon>
        <taxon>Dioscoreales</taxon>
        <taxon>Dioscoreaceae</taxon>
        <taxon>Dioscorea</taxon>
    </lineage>
</organism>
<keyword evidence="1" id="KW-1185">Reference proteome</keyword>
<dbReference type="RefSeq" id="XP_039132833.1">
    <property type="nucleotide sequence ID" value="XM_039276899.1"/>
</dbReference>
<evidence type="ECO:0000313" key="1">
    <source>
        <dbReference type="Proteomes" id="UP001515500"/>
    </source>
</evidence>
<reference evidence="2" key="1">
    <citation type="submission" date="2025-08" db="UniProtKB">
        <authorList>
            <consortium name="RefSeq"/>
        </authorList>
    </citation>
    <scope>IDENTIFICATION</scope>
</reference>
<protein>
    <submittedName>
        <fullName evidence="2">Uncharacterized protein LOC120269925</fullName>
    </submittedName>
</protein>
<dbReference type="AlphaFoldDB" id="A0AB40BZA2"/>
<dbReference type="GeneID" id="120269925"/>
<dbReference type="Proteomes" id="UP001515500">
    <property type="component" value="Chromosome 2"/>
</dbReference>
<evidence type="ECO:0000313" key="2">
    <source>
        <dbReference type="RefSeq" id="XP_039132833.1"/>
    </source>
</evidence>
<sequence>MKEYTLPNCQNVGLCVIYSSLNRYKKSNKERDSCLKPIQNQSSLSYNASSKDDVSNFRSSQGSPSTHGVSISYSSAVGACSGSVNIDGTGGAGLIDDHLFLDPSWEEFISFSGHNVLSAAKLPCLPDNGWPDGGDTDIFKLEDVAGPNNWPDLLLEEVDSPKLDLELCNSDIYGTKPDSKM</sequence>
<gene>
    <name evidence="2" type="primary">LOC120269925</name>
</gene>